<name>A0A5K3FX04_MESCO</name>
<dbReference type="GO" id="GO:0005929">
    <property type="term" value="C:cilium"/>
    <property type="evidence" value="ECO:0007669"/>
    <property type="project" value="UniProtKB-SubCell"/>
</dbReference>
<keyword evidence="4" id="KW-0206">Cytoskeleton</keyword>
<dbReference type="InterPro" id="IPR027012">
    <property type="entry name" value="Enkurin_dom"/>
</dbReference>
<dbReference type="GO" id="GO:0005881">
    <property type="term" value="C:cytoplasmic microtubule"/>
    <property type="evidence" value="ECO:0007669"/>
    <property type="project" value="TreeGrafter"/>
</dbReference>
<feature type="domain" description="Enkurin" evidence="7">
    <location>
        <begin position="75"/>
        <end position="167"/>
    </location>
</feature>
<reference evidence="8" key="1">
    <citation type="submission" date="2019-11" db="UniProtKB">
        <authorList>
            <consortium name="WormBaseParasite"/>
        </authorList>
    </citation>
    <scope>IDENTIFICATION</scope>
</reference>
<evidence type="ECO:0000256" key="1">
    <source>
        <dbReference type="ARBA" id="ARBA00004138"/>
    </source>
</evidence>
<evidence type="ECO:0000256" key="3">
    <source>
        <dbReference type="ARBA" id="ARBA00022490"/>
    </source>
</evidence>
<keyword evidence="3" id="KW-0963">Cytoplasm</keyword>
<organism evidence="8">
    <name type="scientific">Mesocestoides corti</name>
    <name type="common">Flatworm</name>
    <dbReference type="NCBI Taxonomy" id="53468"/>
    <lineage>
        <taxon>Eukaryota</taxon>
        <taxon>Metazoa</taxon>
        <taxon>Spiralia</taxon>
        <taxon>Lophotrochozoa</taxon>
        <taxon>Platyhelminthes</taxon>
        <taxon>Cestoda</taxon>
        <taxon>Eucestoda</taxon>
        <taxon>Cyclophyllidea</taxon>
        <taxon>Mesocestoididae</taxon>
        <taxon>Mesocestoides</taxon>
    </lineage>
</organism>
<protein>
    <submittedName>
        <fullName evidence="8">Enkurin domain-containing protein</fullName>
    </submittedName>
</protein>
<feature type="compositionally biased region" description="Basic and acidic residues" evidence="6">
    <location>
        <begin position="79"/>
        <end position="92"/>
    </location>
</feature>
<keyword evidence="5" id="KW-0966">Cell projection</keyword>
<comment type="subcellular location">
    <subcellularLocation>
        <location evidence="1">Cell projection</location>
        <location evidence="1">Cilium</location>
    </subcellularLocation>
    <subcellularLocation>
        <location evidence="2">Cytoplasm</location>
        <location evidence="2">Cytoskeleton</location>
    </subcellularLocation>
</comment>
<dbReference type="PROSITE" id="PS51665">
    <property type="entry name" value="ENKURIN"/>
    <property type="match status" value="1"/>
</dbReference>
<evidence type="ECO:0000256" key="2">
    <source>
        <dbReference type="ARBA" id="ARBA00004245"/>
    </source>
</evidence>
<evidence type="ECO:0000256" key="5">
    <source>
        <dbReference type="ARBA" id="ARBA00023273"/>
    </source>
</evidence>
<accession>A0A5K3FX04</accession>
<evidence type="ECO:0000313" key="8">
    <source>
        <dbReference type="WBParaSite" id="MCU_012700-RA"/>
    </source>
</evidence>
<evidence type="ECO:0000259" key="7">
    <source>
        <dbReference type="PROSITE" id="PS51665"/>
    </source>
</evidence>
<dbReference type="PANTHER" id="PTHR21490">
    <property type="entry name" value="ENKURIN-RELATED"/>
    <property type="match status" value="1"/>
</dbReference>
<dbReference type="PANTHER" id="PTHR21490:SF2">
    <property type="entry name" value="ENKURIN DOMAIN-CONTAINING PROTEIN 1"/>
    <property type="match status" value="1"/>
</dbReference>
<feature type="region of interest" description="Disordered" evidence="6">
    <location>
        <begin position="79"/>
        <end position="105"/>
    </location>
</feature>
<dbReference type="AlphaFoldDB" id="A0A5K3FX04"/>
<evidence type="ECO:0000256" key="4">
    <source>
        <dbReference type="ARBA" id="ARBA00023212"/>
    </source>
</evidence>
<evidence type="ECO:0000256" key="6">
    <source>
        <dbReference type="SAM" id="MobiDB-lite"/>
    </source>
</evidence>
<sequence length="169" mass="19385">VHTQVVLILPIVQIQFIRRDLNYIRANANAVTYGQVRNQRPASEEDLKCENSRSSVTARSNLGKLPCYLIRRRKEEQAKKAELARSKNDREGSALTPPGHRRVSEDERTKTLAALHEAHANALSQLQGLPIHMSTTRVRNRQQELENRLSELEEAINIFRKPIVYIKLD</sequence>
<dbReference type="WBParaSite" id="MCU_012700-RA">
    <property type="protein sequence ID" value="MCU_012700-RA"/>
    <property type="gene ID" value="MCU_012700"/>
</dbReference>
<dbReference type="InterPro" id="IPR052102">
    <property type="entry name" value="Enkurin_domain-protein"/>
</dbReference>
<dbReference type="Pfam" id="PF13864">
    <property type="entry name" value="Enkurin"/>
    <property type="match status" value="1"/>
</dbReference>
<proteinExistence type="predicted"/>